<dbReference type="Pfam" id="PF00089">
    <property type="entry name" value="Trypsin"/>
    <property type="match status" value="1"/>
</dbReference>
<evidence type="ECO:0000256" key="4">
    <source>
        <dbReference type="ARBA" id="ARBA00023157"/>
    </source>
</evidence>
<feature type="disulfide bond" evidence="6">
    <location>
        <begin position="619"/>
        <end position="637"/>
    </location>
</feature>
<evidence type="ECO:0000256" key="1">
    <source>
        <dbReference type="ARBA" id="ARBA00001656"/>
    </source>
</evidence>
<dbReference type="InterPro" id="IPR001254">
    <property type="entry name" value="Trypsin_dom"/>
</dbReference>
<feature type="disulfide bond" evidence="6">
    <location>
        <begin position="195"/>
        <end position="210"/>
    </location>
</feature>
<evidence type="ECO:0000256" key="6">
    <source>
        <dbReference type="PROSITE-ProRule" id="PRU00124"/>
    </source>
</evidence>
<comment type="similarity">
    <text evidence="5">Belongs to the peptidase S1 family. CLIP subfamily.</text>
</comment>
<feature type="disulfide bond" evidence="6">
    <location>
        <begin position="755"/>
        <end position="770"/>
    </location>
</feature>
<dbReference type="InterPro" id="IPR023415">
    <property type="entry name" value="LDLR_class-A_CS"/>
</dbReference>
<dbReference type="InterPro" id="IPR033116">
    <property type="entry name" value="TRYPSIN_SER"/>
</dbReference>
<dbReference type="SUPFAM" id="SSF50494">
    <property type="entry name" value="Trypsin-like serine proteases"/>
    <property type="match status" value="2"/>
</dbReference>
<dbReference type="PROSITE" id="PS00135">
    <property type="entry name" value="TRYPSIN_SER"/>
    <property type="match status" value="1"/>
</dbReference>
<dbReference type="FunFam" id="2.40.10.10:FF:000002">
    <property type="entry name" value="Transmembrane protease serine"/>
    <property type="match status" value="1"/>
</dbReference>
<dbReference type="PROSITE" id="PS01209">
    <property type="entry name" value="LDLRA_1"/>
    <property type="match status" value="2"/>
</dbReference>
<dbReference type="PRINTS" id="PR00261">
    <property type="entry name" value="LDLRECEPTOR"/>
</dbReference>
<feature type="disulfide bond" evidence="6">
    <location>
        <begin position="121"/>
        <end position="136"/>
    </location>
</feature>
<name>A0ABD1ES15_HYPHA</name>
<dbReference type="AlphaFoldDB" id="A0ABD1ES15"/>
<evidence type="ECO:0000313" key="9">
    <source>
        <dbReference type="Proteomes" id="UP001566132"/>
    </source>
</evidence>
<dbReference type="Pfam" id="PF00057">
    <property type="entry name" value="Ldl_recept_a"/>
    <property type="match status" value="3"/>
</dbReference>
<dbReference type="InterPro" id="IPR043504">
    <property type="entry name" value="Peptidase_S1_PA_chymotrypsin"/>
</dbReference>
<keyword evidence="4 6" id="KW-1015">Disulfide bond</keyword>
<dbReference type="CDD" id="cd00112">
    <property type="entry name" value="LDLa"/>
    <property type="match status" value="5"/>
</dbReference>
<dbReference type="PROSITE" id="PS50068">
    <property type="entry name" value="LDLRA_2"/>
    <property type="match status" value="6"/>
</dbReference>
<dbReference type="Gene3D" id="4.10.400.10">
    <property type="entry name" value="Low-density Lipoprotein Receptor"/>
    <property type="match status" value="6"/>
</dbReference>
<dbReference type="EC" id="3.4.21.10" evidence="2"/>
<reference evidence="8 9" key="1">
    <citation type="submission" date="2024-05" db="EMBL/GenBank/DDBJ databases">
        <title>Genetic variation in Jamaican populations of the coffee berry borer (Hypothenemus hampei).</title>
        <authorList>
            <person name="Errbii M."/>
            <person name="Myrie A."/>
        </authorList>
    </citation>
    <scope>NUCLEOTIDE SEQUENCE [LARGE SCALE GENOMIC DNA]</scope>
    <source>
        <strain evidence="8">JA-Hopewell-2020-01-JO</strain>
        <tissue evidence="8">Whole body</tissue>
    </source>
</reference>
<accession>A0ABD1ES15</accession>
<dbReference type="SUPFAM" id="SSF57424">
    <property type="entry name" value="LDL receptor-like module"/>
    <property type="match status" value="6"/>
</dbReference>
<evidence type="ECO:0000256" key="3">
    <source>
        <dbReference type="ARBA" id="ARBA00017161"/>
    </source>
</evidence>
<dbReference type="InterPro" id="IPR036055">
    <property type="entry name" value="LDL_receptor-like_sf"/>
</dbReference>
<evidence type="ECO:0000313" key="8">
    <source>
        <dbReference type="EMBL" id="KAL1501395.1"/>
    </source>
</evidence>
<dbReference type="Proteomes" id="UP001566132">
    <property type="component" value="Unassembled WGS sequence"/>
</dbReference>
<evidence type="ECO:0000256" key="5">
    <source>
        <dbReference type="ARBA" id="ARBA00024195"/>
    </source>
</evidence>
<dbReference type="Gene3D" id="2.40.10.10">
    <property type="entry name" value="Trypsin-like serine proteases"/>
    <property type="match status" value="2"/>
</dbReference>
<dbReference type="InterPro" id="IPR009003">
    <property type="entry name" value="Peptidase_S1_PA"/>
</dbReference>
<dbReference type="EMBL" id="JBDJPC010000005">
    <property type="protein sequence ID" value="KAL1501395.1"/>
    <property type="molecule type" value="Genomic_DNA"/>
</dbReference>
<comment type="caution">
    <text evidence="8">The sequence shown here is derived from an EMBL/GenBank/DDBJ whole genome shotgun (WGS) entry which is preliminary data.</text>
</comment>
<dbReference type="PANTHER" id="PTHR24252">
    <property type="entry name" value="ACROSIN-RELATED"/>
    <property type="match status" value="1"/>
</dbReference>
<comment type="caution">
    <text evidence="6">Lacks conserved residue(s) required for the propagation of feature annotation.</text>
</comment>
<protein>
    <recommendedName>
        <fullName evidence="3">Acrosin</fullName>
        <ecNumber evidence="2">3.4.21.10</ecNumber>
    </recommendedName>
</protein>
<feature type="disulfide bond" evidence="6">
    <location>
        <begin position="264"/>
        <end position="279"/>
    </location>
</feature>
<dbReference type="PANTHER" id="PTHR24252:SF8">
    <property type="entry name" value="ACROSIN"/>
    <property type="match status" value="1"/>
</dbReference>
<gene>
    <name evidence="8" type="ORF">ABEB36_006719</name>
</gene>
<keyword evidence="9" id="KW-1185">Reference proteome</keyword>
<comment type="catalytic activity">
    <reaction evidence="1">
        <text>Preferential cleavage: Arg-|-Xaa, Lys-|-Xaa.</text>
        <dbReference type="EC" id="3.4.21.10"/>
    </reaction>
</comment>
<dbReference type="SMART" id="SM00020">
    <property type="entry name" value="Tryp_SPc"/>
    <property type="match status" value="1"/>
</dbReference>
<organism evidence="8 9">
    <name type="scientific">Hypothenemus hampei</name>
    <name type="common">Coffee berry borer</name>
    <dbReference type="NCBI Taxonomy" id="57062"/>
    <lineage>
        <taxon>Eukaryota</taxon>
        <taxon>Metazoa</taxon>
        <taxon>Ecdysozoa</taxon>
        <taxon>Arthropoda</taxon>
        <taxon>Hexapoda</taxon>
        <taxon>Insecta</taxon>
        <taxon>Pterygota</taxon>
        <taxon>Neoptera</taxon>
        <taxon>Endopterygota</taxon>
        <taxon>Coleoptera</taxon>
        <taxon>Polyphaga</taxon>
        <taxon>Cucujiformia</taxon>
        <taxon>Curculionidae</taxon>
        <taxon>Scolytinae</taxon>
        <taxon>Hypothenemus</taxon>
    </lineage>
</organism>
<dbReference type="Pfam" id="PF09342">
    <property type="entry name" value="DUF1986"/>
    <property type="match status" value="1"/>
</dbReference>
<sequence>MREVEVPILEHCKYKEDSDEDEICAGLAQGGKDACQGDSGGPLMCQNPNNAGQWYLAGIVSHGQGCARPHEPGVYTKVARYLEWIAKFTREDRLTIPNTQQKCPGYICNGIRRCIGKKRRCDGTIDCLLGDDEMGCEDSYNNIFKHSRTFQNDILNLHDDQEEIIGMSLNQTKKVEELTFRCTNILQVIPMEKHCNKVVDCEDGSDETDCTCAHYVRSFDRAALCDGTVDCEDRGDEAECSDCDEDTETVCRLSRQCILKTQWCDGHRDCPGNEDEMDCVALTDGSTVFLDAEDRPQLQTKGLVTINKNGTWTLLCINSTEELSLTAASTCSSLGFHDYSSFSPYSTETSSIKTSTSTNSSITVHMPKKCLSDNCCQGVFLSCSDSTFSISLPSDSLKKVLKINAAPWTVSLFDNGIFTCTGALLNNRWILTQRNCLNLTHGYLTAVLGMGKLNLNVKAPYEQLFRIEGVKQIPETDILLGLLDHEVKFNRYVQPANINSRWHGDRKLKCFVTGRGNDDKVVFLQLFPAEKCPEGSRCFGKLIEDDCRDIHQWGGAIFCDTGFSWFPAAIFYENQGHCAITSSKAYTSIPYYKKAISRWIEGTSVNFSLTSPQCKGLRCNLGNCIPHEKLCDGINDCHDGGDETTDVCAEKEDKCYIEDTCDCPRSHFKCPNNGKCILKSSFCDGVNDCGGFEDEPPRCSCREYLKLSDKTKICDGKINCADRSDEDPKLCGCKPQHFRCKNENVDMCVSMEMVCDGHNDCPNGEDEAECLMIDSPTGIKANAGELLRRNSGIWHSGCFKQSYPSHELNYFCTELGFNGTSAHQLSSTKENLTALKPRLDPFHVVWLNRHPGRRLRMVLRSGNNALVSFVKDDQCFRLNIACT</sequence>
<dbReference type="SMART" id="SM00192">
    <property type="entry name" value="LDLa"/>
    <property type="match status" value="6"/>
</dbReference>
<feature type="domain" description="Peptidase S1" evidence="7">
    <location>
        <begin position="1"/>
        <end position="90"/>
    </location>
</feature>
<dbReference type="PROSITE" id="PS50240">
    <property type="entry name" value="TRYPSIN_DOM"/>
    <property type="match status" value="2"/>
</dbReference>
<dbReference type="InterPro" id="IPR015420">
    <property type="entry name" value="Peptidase_S1A_nudel"/>
</dbReference>
<evidence type="ECO:0000256" key="2">
    <source>
        <dbReference type="ARBA" id="ARBA00012050"/>
    </source>
</evidence>
<proteinExistence type="inferred from homology"/>
<evidence type="ECO:0000259" key="7">
    <source>
        <dbReference type="PROSITE" id="PS50240"/>
    </source>
</evidence>
<feature type="domain" description="Peptidase S1" evidence="7">
    <location>
        <begin position="392"/>
        <end position="605"/>
    </location>
</feature>
<dbReference type="InterPro" id="IPR002172">
    <property type="entry name" value="LDrepeatLR_classA_rpt"/>
</dbReference>
<dbReference type="CDD" id="cd00190">
    <property type="entry name" value="Tryp_SPc"/>
    <property type="match status" value="1"/>
</dbReference>